<evidence type="ECO:0000313" key="2">
    <source>
        <dbReference type="Proteomes" id="UP000823388"/>
    </source>
</evidence>
<proteinExistence type="predicted"/>
<sequence length="140" mass="15459">MVEATVALSFQKPTSSSCQSMQGILGGRFAESCCQVLCVWSLWTGLVSYYKDLCRPIYDHNTDTVNHSLPHRSANPHKAVVAASLITIRHDRILPPVFITPPSSYAIASFCKVMEKMIVTLEWEVVVEITAIANCSLMLA</sequence>
<evidence type="ECO:0000313" key="1">
    <source>
        <dbReference type="EMBL" id="KAG2616149.1"/>
    </source>
</evidence>
<dbReference type="Proteomes" id="UP000823388">
    <property type="component" value="Chromosome 3N"/>
</dbReference>
<reference evidence="1" key="1">
    <citation type="submission" date="2020-05" db="EMBL/GenBank/DDBJ databases">
        <title>WGS assembly of Panicum virgatum.</title>
        <authorList>
            <person name="Lovell J.T."/>
            <person name="Jenkins J."/>
            <person name="Shu S."/>
            <person name="Juenger T.E."/>
            <person name="Schmutz J."/>
        </authorList>
    </citation>
    <scope>NUCLEOTIDE SEQUENCE</scope>
    <source>
        <strain evidence="1">AP13</strain>
    </source>
</reference>
<dbReference type="AlphaFoldDB" id="A0A8T0U762"/>
<dbReference type="EMBL" id="CM029042">
    <property type="protein sequence ID" value="KAG2616149.1"/>
    <property type="molecule type" value="Genomic_DNA"/>
</dbReference>
<protein>
    <submittedName>
        <fullName evidence="1">Uncharacterized protein</fullName>
    </submittedName>
</protein>
<keyword evidence="2" id="KW-1185">Reference proteome</keyword>
<organism evidence="1 2">
    <name type="scientific">Panicum virgatum</name>
    <name type="common">Blackwell switchgrass</name>
    <dbReference type="NCBI Taxonomy" id="38727"/>
    <lineage>
        <taxon>Eukaryota</taxon>
        <taxon>Viridiplantae</taxon>
        <taxon>Streptophyta</taxon>
        <taxon>Embryophyta</taxon>
        <taxon>Tracheophyta</taxon>
        <taxon>Spermatophyta</taxon>
        <taxon>Magnoliopsida</taxon>
        <taxon>Liliopsida</taxon>
        <taxon>Poales</taxon>
        <taxon>Poaceae</taxon>
        <taxon>PACMAD clade</taxon>
        <taxon>Panicoideae</taxon>
        <taxon>Panicodae</taxon>
        <taxon>Paniceae</taxon>
        <taxon>Panicinae</taxon>
        <taxon>Panicum</taxon>
        <taxon>Panicum sect. Hiantes</taxon>
    </lineage>
</organism>
<gene>
    <name evidence="1" type="ORF">PVAP13_3NG140720</name>
</gene>
<accession>A0A8T0U762</accession>
<name>A0A8T0U762_PANVG</name>
<comment type="caution">
    <text evidence="1">The sequence shown here is derived from an EMBL/GenBank/DDBJ whole genome shotgun (WGS) entry which is preliminary data.</text>
</comment>